<evidence type="ECO:0000256" key="2">
    <source>
        <dbReference type="SAM" id="Phobius"/>
    </source>
</evidence>
<dbReference type="InterPro" id="IPR048677">
    <property type="entry name" value="TssM1_hel"/>
</dbReference>
<keyword evidence="8" id="KW-1185">Reference proteome</keyword>
<dbReference type="InterPro" id="IPR010623">
    <property type="entry name" value="IcmF_C"/>
</dbReference>
<feature type="region of interest" description="Disordered" evidence="1">
    <location>
        <begin position="578"/>
        <end position="604"/>
    </location>
</feature>
<dbReference type="EMBL" id="QYUN01000002">
    <property type="protein sequence ID" value="RJG06130.1"/>
    <property type="molecule type" value="Genomic_DNA"/>
</dbReference>
<sequence length="1259" mass="139127">MDIPMNRILDVLKDARVISPLGLLLTLVATYLLGTAFQVSSTWIYLAFILILLAWTGYWLLKWKRQRRAVGAMEKMFHSQTDEAVITAAPDKKQDVEILRKRLLDAVSKIKNSKLGQTTGSAALYEMPWYIVIGNPAAGKSTAVINSGLNFPFSDKSGQAVQGIGGTRNCDWFFTTEGILLDTAGRYAVHEEDRSEWFGFLSLLKKYRPKAPINGIVIVASIAELAGNRPDITINLAKQLRQRVQELTERLELFVPVYVMFTKVDLIAGFVDFFEDSDSEERSRVWGATLPYDMDGKANAVTLFDQHFDTLADGIKELGTTRMSLNRGEAMSPGILTFPMEFVGIKHHLRSFIATLFEDNPFQFKPIFRGFYFTSAIQEGVASHATGQRIVQQFGLSAGRKMTASVSSNAGFFLKNLFSSVIFADRDLVRQYASRSKLLWRQAIFYCAVLVLGVTLAGWSWSYVTNRQYAANIQADLDKAVQVQESKFDLISRLEALGILQDRLEQLQRYRSDKPLALSLGLYQGERIENKLRSEYFKGIQQVMLSPMTLNLETFLAEVNNSSEKLLAAAASPQKTGAMATASSDSPSVPKSNGTPYKDLSPANPEDAYNALKTYLMLANRDRIDTSHLSDQITRFWRGWLEANRGNATREQVIRSAEKLITYYLAQAEEPDFPLIENKFTLIDQTRETLRVVVKGTPARERVYSEIKMRASTRFPAVSVASVVGDQNREIIAGSHAVAGTFTREAWEQFVEGAIKDAGTKELQSADWVLKTTAHDDLSLEGSPEQIQKELTRMYKAEYVNEWKKFAQGITIGDFGTFENAAASMNRLGDPVSSPLKSVLQTLYNQTSWDNPSLVNQGLQNARRGVIDWFKETILRQAPSRVNVNLNMNARQPGMQMGAVGKEFAAIAKLTVAHGENKDTSLMNGYLSQLSRVRARFNQIKNAGDIGPASKQLMQATLDGSNSELAEALKYVDESMLTGMSDSERTTIRPLLVRPLMQAFAVIIAPAEQELNRTWAAQVLEPFDKSLGTKYPFSPDSRIEATAPEIAQIFGPDGAISKFVQTGMGPLVIRRGDTLSTRTWADMGLRLNSAFAGNLARYVTAHGGTAATTAAVADQPQTSFQLQPIPTAGLTEYTIEIDGQILRYRNGLQDWTNFTWPNANGQPGAKIVAVTSDGRAVEIANFPGQFGLEKLVNSAQRKKLDNGSFTMTWIGAGHQVSANFRLISDSRAGSNAPGGNSSAGLRDLKLPATVAGVASENAQ</sequence>
<dbReference type="InterPro" id="IPR053156">
    <property type="entry name" value="T6SS_TssM-like"/>
</dbReference>
<dbReference type="InterPro" id="IPR009612">
    <property type="entry name" value="IcmF-rel"/>
</dbReference>
<protein>
    <submittedName>
        <fullName evidence="7">Type VI secretion system membrane subunit TssM</fullName>
    </submittedName>
</protein>
<feature type="domain" description="Type VI secretion system IcmF C-terminal" evidence="3">
    <location>
        <begin position="1120"/>
        <end position="1222"/>
    </location>
</feature>
<dbReference type="Pfam" id="PF21070">
    <property type="entry name" value="IcmF_helical"/>
    <property type="match status" value="1"/>
</dbReference>
<gene>
    <name evidence="7" type="primary">tssM</name>
    <name evidence="7" type="ORF">D3870_09045</name>
</gene>
<dbReference type="Pfam" id="PF06761">
    <property type="entry name" value="IcmF-related"/>
    <property type="match status" value="1"/>
</dbReference>
<evidence type="ECO:0000259" key="4">
    <source>
        <dbReference type="Pfam" id="PF06761"/>
    </source>
</evidence>
<feature type="compositionally biased region" description="Polar residues" evidence="1">
    <location>
        <begin position="581"/>
        <end position="595"/>
    </location>
</feature>
<dbReference type="AlphaFoldDB" id="A0A418X0W2"/>
<dbReference type="SUPFAM" id="SSF52540">
    <property type="entry name" value="P-loop containing nucleoside triphosphate hydrolases"/>
    <property type="match status" value="1"/>
</dbReference>
<dbReference type="InterPro" id="IPR017731">
    <property type="entry name" value="TssM1-like"/>
</dbReference>
<feature type="domain" description="Type VI secretion system component TssM1 helical" evidence="6">
    <location>
        <begin position="1006"/>
        <end position="1096"/>
    </location>
</feature>
<dbReference type="PANTHER" id="PTHR36153:SF1">
    <property type="entry name" value="TYPE VI SECRETION SYSTEM COMPONENT TSSM1"/>
    <property type="match status" value="1"/>
</dbReference>
<evidence type="ECO:0000313" key="7">
    <source>
        <dbReference type="EMBL" id="RJG06130.1"/>
    </source>
</evidence>
<keyword evidence="2" id="KW-0812">Transmembrane</keyword>
<feature type="domain" description="IcmF-related" evidence="4">
    <location>
        <begin position="494"/>
        <end position="847"/>
    </location>
</feature>
<feature type="domain" description="Type VI secretion system component TssM1 N-terminal" evidence="5">
    <location>
        <begin position="191"/>
        <end position="446"/>
    </location>
</feature>
<accession>A0A418X0W2</accession>
<keyword evidence="2" id="KW-1133">Transmembrane helix</keyword>
<dbReference type="Pfam" id="PF14331">
    <property type="entry name" value="IcmF-related_N"/>
    <property type="match status" value="1"/>
</dbReference>
<evidence type="ECO:0000259" key="6">
    <source>
        <dbReference type="Pfam" id="PF21070"/>
    </source>
</evidence>
<comment type="caution">
    <text evidence="7">The sequence shown here is derived from an EMBL/GenBank/DDBJ whole genome shotgun (WGS) entry which is preliminary data.</text>
</comment>
<feature type="transmembrane region" description="Helical" evidence="2">
    <location>
        <begin position="21"/>
        <end position="37"/>
    </location>
</feature>
<dbReference type="Pfam" id="PF06744">
    <property type="entry name" value="IcmF_C"/>
    <property type="match status" value="1"/>
</dbReference>
<reference evidence="7 8" key="1">
    <citation type="submission" date="2018-09" db="EMBL/GenBank/DDBJ databases">
        <authorList>
            <person name="Zhu H."/>
        </authorList>
    </citation>
    <scope>NUCLEOTIDE SEQUENCE [LARGE SCALE GENOMIC DNA]</scope>
    <source>
        <strain evidence="7 8">K2R10-39</strain>
    </source>
</reference>
<dbReference type="PANTHER" id="PTHR36153">
    <property type="entry name" value="INNER MEMBRANE PROTEIN-RELATED"/>
    <property type="match status" value="1"/>
</dbReference>
<feature type="transmembrane region" description="Helical" evidence="2">
    <location>
        <begin position="443"/>
        <end position="464"/>
    </location>
</feature>
<proteinExistence type="predicted"/>
<dbReference type="Proteomes" id="UP000285190">
    <property type="component" value="Unassembled WGS sequence"/>
</dbReference>
<organism evidence="7 8">
    <name type="scientific">Noviherbaspirillum cavernae</name>
    <dbReference type="NCBI Taxonomy" id="2320862"/>
    <lineage>
        <taxon>Bacteria</taxon>
        <taxon>Pseudomonadati</taxon>
        <taxon>Pseudomonadota</taxon>
        <taxon>Betaproteobacteria</taxon>
        <taxon>Burkholderiales</taxon>
        <taxon>Oxalobacteraceae</taxon>
        <taxon>Noviherbaspirillum</taxon>
    </lineage>
</organism>
<evidence type="ECO:0000259" key="5">
    <source>
        <dbReference type="Pfam" id="PF14331"/>
    </source>
</evidence>
<keyword evidence="2" id="KW-0472">Membrane</keyword>
<evidence type="ECO:0000256" key="1">
    <source>
        <dbReference type="SAM" id="MobiDB-lite"/>
    </source>
</evidence>
<evidence type="ECO:0000259" key="3">
    <source>
        <dbReference type="Pfam" id="PF06744"/>
    </source>
</evidence>
<evidence type="ECO:0000313" key="8">
    <source>
        <dbReference type="Proteomes" id="UP000285190"/>
    </source>
</evidence>
<dbReference type="NCBIfam" id="TIGR03348">
    <property type="entry name" value="VI_IcmF"/>
    <property type="match status" value="1"/>
</dbReference>
<name>A0A418X0W2_9BURK</name>
<feature type="transmembrane region" description="Helical" evidence="2">
    <location>
        <begin position="43"/>
        <end position="61"/>
    </location>
</feature>
<dbReference type="InterPro" id="IPR027417">
    <property type="entry name" value="P-loop_NTPase"/>
</dbReference>
<dbReference type="InterPro" id="IPR025743">
    <property type="entry name" value="TssM1_N"/>
</dbReference>